<organism evidence="1 2">
    <name type="scientific">Teichococcus aestuarii</name>
    <dbReference type="NCBI Taxonomy" id="568898"/>
    <lineage>
        <taxon>Bacteria</taxon>
        <taxon>Pseudomonadati</taxon>
        <taxon>Pseudomonadota</taxon>
        <taxon>Alphaproteobacteria</taxon>
        <taxon>Acetobacterales</taxon>
        <taxon>Roseomonadaceae</taxon>
        <taxon>Roseomonas</taxon>
    </lineage>
</organism>
<dbReference type="RefSeq" id="WP_109519335.1">
    <property type="nucleotide sequence ID" value="NZ_PDOA01000044.1"/>
</dbReference>
<dbReference type="Proteomes" id="UP000245048">
    <property type="component" value="Unassembled WGS sequence"/>
</dbReference>
<reference evidence="2" key="1">
    <citation type="submission" date="2017-10" db="EMBL/GenBank/DDBJ databases">
        <authorList>
            <person name="Toshchakov S.V."/>
            <person name="Goeva M.A."/>
        </authorList>
    </citation>
    <scope>NUCLEOTIDE SEQUENCE [LARGE SCALE GENOMIC DNA]</scope>
    <source>
        <strain evidence="2">JR1/69-1-13</strain>
    </source>
</reference>
<comment type="caution">
    <text evidence="1">The sequence shown here is derived from an EMBL/GenBank/DDBJ whole genome shotgun (WGS) entry which is preliminary data.</text>
</comment>
<gene>
    <name evidence="1" type="ORF">CR165_23460</name>
</gene>
<accession>A0A2U1UXJ3</accession>
<dbReference type="AlphaFoldDB" id="A0A2U1UXJ3"/>
<evidence type="ECO:0000313" key="1">
    <source>
        <dbReference type="EMBL" id="PWC26395.1"/>
    </source>
</evidence>
<sequence length="83" mass="8534">MPTFSTIDVCVDLGILGAVPLCLSFQAHDGRLEIAEIALRSAAGVRPLPQLDLLADALGLRLDAVLLAGATAPSEPLTRADGV</sequence>
<evidence type="ECO:0000313" key="2">
    <source>
        <dbReference type="Proteomes" id="UP000245048"/>
    </source>
</evidence>
<name>A0A2U1UXJ3_9PROT</name>
<proteinExistence type="predicted"/>
<dbReference type="EMBL" id="PDOA01000044">
    <property type="protein sequence ID" value="PWC26395.1"/>
    <property type="molecule type" value="Genomic_DNA"/>
</dbReference>
<keyword evidence="2" id="KW-1185">Reference proteome</keyword>
<protein>
    <submittedName>
        <fullName evidence="1">Uncharacterized protein</fullName>
    </submittedName>
</protein>